<sequence length="187" mass="22045">VVRNEIMCSRCKKLLKANNPLENRLLHCTNKYYKDIKGRKRQRITCNFKISIFHGTWFSRMYMDLTVICGFIGYFLMMQPPRQSFLMNELQIDQHSVVDWTNFCRELLQQWIEDKQIPIGGVNKIVEIDEAKVGKRKYNTGRIIRGQWVFGGIERDTKKIFILPVPNRRADTLLFVIKNYIAPGSII</sequence>
<feature type="transmembrane region" description="Helical" evidence="1">
    <location>
        <begin position="57"/>
        <end position="77"/>
    </location>
</feature>
<keyword evidence="1" id="KW-0472">Membrane</keyword>
<dbReference type="PANTHER" id="PTHR47163">
    <property type="entry name" value="DDE_TNP_IS1595 DOMAIN-CONTAINING PROTEIN"/>
    <property type="match status" value="1"/>
</dbReference>
<feature type="non-terminal residue" evidence="2">
    <location>
        <position position="187"/>
    </location>
</feature>
<dbReference type="OMA" id="ACKFIAH"/>
<evidence type="ECO:0000256" key="1">
    <source>
        <dbReference type="SAM" id="Phobius"/>
    </source>
</evidence>
<dbReference type="Proteomes" id="UP000008237">
    <property type="component" value="Unassembled WGS sequence"/>
</dbReference>
<keyword evidence="1" id="KW-1133">Transmembrane helix</keyword>
<dbReference type="EMBL" id="GL450643">
    <property type="protein sequence ID" value="EFN80662.1"/>
    <property type="molecule type" value="Genomic_DNA"/>
</dbReference>
<dbReference type="InParanoid" id="E2BUG9"/>
<dbReference type="InterPro" id="IPR053164">
    <property type="entry name" value="IS1016-like_transposase"/>
</dbReference>
<feature type="non-terminal residue" evidence="2">
    <location>
        <position position="1"/>
    </location>
</feature>
<dbReference type="OrthoDB" id="7552155at2759"/>
<evidence type="ECO:0000313" key="2">
    <source>
        <dbReference type="EMBL" id="EFN80662.1"/>
    </source>
</evidence>
<keyword evidence="3" id="KW-1185">Reference proteome</keyword>
<evidence type="ECO:0000313" key="3">
    <source>
        <dbReference type="Proteomes" id="UP000008237"/>
    </source>
</evidence>
<reference evidence="2 3" key="1">
    <citation type="journal article" date="2010" name="Science">
        <title>Genomic comparison of the ants Camponotus floridanus and Harpegnathos saltator.</title>
        <authorList>
            <person name="Bonasio R."/>
            <person name="Zhang G."/>
            <person name="Ye C."/>
            <person name="Mutti N.S."/>
            <person name="Fang X."/>
            <person name="Qin N."/>
            <person name="Donahue G."/>
            <person name="Yang P."/>
            <person name="Li Q."/>
            <person name="Li C."/>
            <person name="Zhang P."/>
            <person name="Huang Z."/>
            <person name="Berger S.L."/>
            <person name="Reinberg D."/>
            <person name="Wang J."/>
            <person name="Liebig J."/>
        </authorList>
    </citation>
    <scope>NUCLEOTIDE SEQUENCE [LARGE SCALE GENOMIC DNA]</scope>
    <source>
        <strain evidence="2 3">R22 G/1</strain>
    </source>
</reference>
<evidence type="ECO:0008006" key="4">
    <source>
        <dbReference type="Google" id="ProtNLM"/>
    </source>
</evidence>
<dbReference type="PANTHER" id="PTHR47163:SF2">
    <property type="entry name" value="SI:DKEY-17M8.2"/>
    <property type="match status" value="1"/>
</dbReference>
<accession>E2BUG9</accession>
<name>E2BUG9_HARSA</name>
<keyword evidence="1" id="KW-0812">Transmembrane</keyword>
<organism evidence="3">
    <name type="scientific">Harpegnathos saltator</name>
    <name type="common">Jerdon's jumping ant</name>
    <dbReference type="NCBI Taxonomy" id="610380"/>
    <lineage>
        <taxon>Eukaryota</taxon>
        <taxon>Metazoa</taxon>
        <taxon>Ecdysozoa</taxon>
        <taxon>Arthropoda</taxon>
        <taxon>Hexapoda</taxon>
        <taxon>Insecta</taxon>
        <taxon>Pterygota</taxon>
        <taxon>Neoptera</taxon>
        <taxon>Endopterygota</taxon>
        <taxon>Hymenoptera</taxon>
        <taxon>Apocrita</taxon>
        <taxon>Aculeata</taxon>
        <taxon>Formicoidea</taxon>
        <taxon>Formicidae</taxon>
        <taxon>Ponerinae</taxon>
        <taxon>Ponerini</taxon>
        <taxon>Harpegnathos</taxon>
    </lineage>
</organism>
<protein>
    <recommendedName>
        <fullName evidence="4">ISXO2-like transposase domain-containing protein</fullName>
    </recommendedName>
</protein>
<proteinExistence type="predicted"/>
<gene>
    <name evidence="2" type="ORF">EAI_02815</name>
</gene>
<dbReference type="AlphaFoldDB" id="E2BUG9"/>